<proteinExistence type="inferred from homology"/>
<name>A0ABT2PJH3_9BURK</name>
<dbReference type="PIRSF" id="PIRSF017082">
    <property type="entry name" value="YflP"/>
    <property type="match status" value="1"/>
</dbReference>
<accession>A0ABT2PJH3</accession>
<dbReference type="Proteomes" id="UP001525968">
    <property type="component" value="Unassembled WGS sequence"/>
</dbReference>
<sequence>MLARTSITSQVLARRFVMAAMTGWCAAAPLLTVAQPLSDRPIRIIAVGTAGATADILARTVGDALSRSLKQPVIVENKPGAGGAVAMDAFLKAPADGHTYLLAISALVSELPYTFKPKYDPFKDIKPLADLGGFGVVLVGNAKLPPRNLAEMVTYVKAHKGEVNIASYSPGTMSHVLGLRFNQLAGLDMNIVHYNGSTPGLVDVMGGNVQFMMDAPVTSIPLIKSGKLRAFATGSAQRLEALPDVPTFAELGYESMGRVSWMGLWTLPGVKSEMQQRIRAEALKALAQPEVMERLTGLGLVVNVKHPRSPEELSASLVADYQATGEMLKAVHYKPN</sequence>
<protein>
    <submittedName>
        <fullName evidence="3">Tripartite tricarboxylate transporter substrate binding protein</fullName>
    </submittedName>
</protein>
<evidence type="ECO:0000313" key="3">
    <source>
        <dbReference type="EMBL" id="MCT9810628.1"/>
    </source>
</evidence>
<dbReference type="CDD" id="cd07012">
    <property type="entry name" value="PBP2_Bug_TTT"/>
    <property type="match status" value="1"/>
</dbReference>
<dbReference type="PANTHER" id="PTHR42928:SF5">
    <property type="entry name" value="BLR1237 PROTEIN"/>
    <property type="match status" value="1"/>
</dbReference>
<dbReference type="EMBL" id="JAODYH010000004">
    <property type="protein sequence ID" value="MCT9810628.1"/>
    <property type="molecule type" value="Genomic_DNA"/>
</dbReference>
<evidence type="ECO:0000313" key="4">
    <source>
        <dbReference type="Proteomes" id="UP001525968"/>
    </source>
</evidence>
<feature type="chain" id="PRO_5046113959" evidence="2">
    <location>
        <begin position="27"/>
        <end position="336"/>
    </location>
</feature>
<reference evidence="3 4" key="1">
    <citation type="submission" date="2022-09" db="EMBL/GenBank/DDBJ databases">
        <title>Draft genome of isolate Be4.</title>
        <authorList>
            <person name="Sanchez-Castro I."/>
            <person name="Martinez-Rodriguez P."/>
            <person name="Descostes M."/>
            <person name="Merroun M."/>
        </authorList>
    </citation>
    <scope>NUCLEOTIDE SEQUENCE [LARGE SCALE GENOMIC DNA]</scope>
    <source>
        <strain evidence="3 4">Be4</strain>
    </source>
</reference>
<feature type="signal peptide" evidence="2">
    <location>
        <begin position="1"/>
        <end position="26"/>
    </location>
</feature>
<dbReference type="InterPro" id="IPR042100">
    <property type="entry name" value="Bug_dom1"/>
</dbReference>
<organism evidence="3 4">
    <name type="scientific">Acidovorax bellezanensis</name>
    <dbReference type="NCBI Taxonomy" id="2976702"/>
    <lineage>
        <taxon>Bacteria</taxon>
        <taxon>Pseudomonadati</taxon>
        <taxon>Pseudomonadota</taxon>
        <taxon>Betaproteobacteria</taxon>
        <taxon>Burkholderiales</taxon>
        <taxon>Comamonadaceae</taxon>
        <taxon>Acidovorax</taxon>
    </lineage>
</organism>
<evidence type="ECO:0000256" key="1">
    <source>
        <dbReference type="ARBA" id="ARBA00006987"/>
    </source>
</evidence>
<dbReference type="PANTHER" id="PTHR42928">
    <property type="entry name" value="TRICARBOXYLATE-BINDING PROTEIN"/>
    <property type="match status" value="1"/>
</dbReference>
<keyword evidence="2" id="KW-0732">Signal</keyword>
<dbReference type="InterPro" id="IPR005064">
    <property type="entry name" value="BUG"/>
</dbReference>
<gene>
    <name evidence="3" type="ORF">N0K08_08285</name>
</gene>
<dbReference type="Pfam" id="PF03401">
    <property type="entry name" value="TctC"/>
    <property type="match status" value="1"/>
</dbReference>
<dbReference type="Gene3D" id="3.40.190.150">
    <property type="entry name" value="Bordetella uptake gene, domain 1"/>
    <property type="match status" value="1"/>
</dbReference>
<comment type="caution">
    <text evidence="3">The sequence shown here is derived from an EMBL/GenBank/DDBJ whole genome shotgun (WGS) entry which is preliminary data.</text>
</comment>
<dbReference type="Gene3D" id="3.40.190.10">
    <property type="entry name" value="Periplasmic binding protein-like II"/>
    <property type="match status" value="1"/>
</dbReference>
<evidence type="ECO:0000256" key="2">
    <source>
        <dbReference type="SAM" id="SignalP"/>
    </source>
</evidence>
<keyword evidence="4" id="KW-1185">Reference proteome</keyword>
<dbReference type="SUPFAM" id="SSF53850">
    <property type="entry name" value="Periplasmic binding protein-like II"/>
    <property type="match status" value="1"/>
</dbReference>
<dbReference type="RefSeq" id="WP_261499722.1">
    <property type="nucleotide sequence ID" value="NZ_JAODYH010000004.1"/>
</dbReference>
<comment type="similarity">
    <text evidence="1">Belongs to the UPF0065 (bug) family.</text>
</comment>